<evidence type="ECO:0000313" key="2">
    <source>
        <dbReference type="EMBL" id="RNI21069.1"/>
    </source>
</evidence>
<protein>
    <recommendedName>
        <fullName evidence="1">N-acetyltransferase domain-containing protein</fullName>
    </recommendedName>
</protein>
<dbReference type="InterPro" id="IPR016181">
    <property type="entry name" value="Acyl_CoA_acyltransferase"/>
</dbReference>
<name>A0A3M9M672_9MICO</name>
<dbReference type="Gene3D" id="3.40.630.30">
    <property type="match status" value="1"/>
</dbReference>
<dbReference type="RefSeq" id="WP_123271786.1">
    <property type="nucleotide sequence ID" value="NZ_RJJQ01000012.1"/>
</dbReference>
<feature type="domain" description="N-acetyltransferase" evidence="1">
    <location>
        <begin position="24"/>
        <end position="169"/>
    </location>
</feature>
<dbReference type="AlphaFoldDB" id="A0A3M9M672"/>
<sequence>MAIDSVLVNRAQQVASARARASGVQVRELRTEEAPEACELLAQIWAPGAGRVPLEASLLIALVHSENYVAGAFQDGTLVGVCVGFFAAPTESGLHSHIAGVRGARTGRGIGAALKLHQRAWALRRSVATISWTYDPLVARNAYFNLERLGAHAVDYIPDFYGEMSDGLNDGQGSDRVVARWDLAVWPPRRTKHPPGLPALELGEAREPVRIALPPSATTCRVAVPDDIVTLRVHDPELAAAWRAMTRAVFTELTHDGWSITGFDRSGFYRLERSRACG</sequence>
<keyword evidence="3" id="KW-1185">Reference proteome</keyword>
<comment type="caution">
    <text evidence="2">The sequence shown here is derived from an EMBL/GenBank/DDBJ whole genome shotgun (WGS) entry which is preliminary data.</text>
</comment>
<accession>A0A3M9M672</accession>
<dbReference type="PANTHER" id="PTHR41700">
    <property type="entry name" value="GCN5-RELATED N-ACETYLTRANSFERASE"/>
    <property type="match status" value="1"/>
</dbReference>
<dbReference type="EMBL" id="RJJQ01000012">
    <property type="protein sequence ID" value="RNI21069.1"/>
    <property type="molecule type" value="Genomic_DNA"/>
</dbReference>
<dbReference type="InterPro" id="IPR000182">
    <property type="entry name" value="GNAT_dom"/>
</dbReference>
<gene>
    <name evidence="2" type="ORF">EFY87_12345</name>
</gene>
<dbReference type="PROSITE" id="PS51186">
    <property type="entry name" value="GNAT"/>
    <property type="match status" value="1"/>
</dbReference>
<dbReference type="GO" id="GO:0016747">
    <property type="term" value="F:acyltransferase activity, transferring groups other than amino-acyl groups"/>
    <property type="evidence" value="ECO:0007669"/>
    <property type="project" value="InterPro"/>
</dbReference>
<dbReference type="Proteomes" id="UP000271678">
    <property type="component" value="Unassembled WGS sequence"/>
</dbReference>
<dbReference type="SUPFAM" id="SSF55729">
    <property type="entry name" value="Acyl-CoA N-acyltransferases (Nat)"/>
    <property type="match status" value="1"/>
</dbReference>
<dbReference type="PANTHER" id="PTHR41700:SF1">
    <property type="entry name" value="N-ACETYLTRANSFERASE DOMAIN-CONTAINING PROTEIN"/>
    <property type="match status" value="1"/>
</dbReference>
<evidence type="ECO:0000313" key="3">
    <source>
        <dbReference type="Proteomes" id="UP000271678"/>
    </source>
</evidence>
<reference evidence="2 3" key="1">
    <citation type="submission" date="2018-11" db="EMBL/GenBank/DDBJ databases">
        <title>Draft genome of Simplicispira Flexivirga sp. BO-16.</title>
        <authorList>
            <person name="Im W.T."/>
        </authorList>
    </citation>
    <scope>NUCLEOTIDE SEQUENCE [LARGE SCALE GENOMIC DNA]</scope>
    <source>
        <strain evidence="2 3">BO-16</strain>
    </source>
</reference>
<dbReference type="InterPro" id="IPR038764">
    <property type="entry name" value="GNAT_N_AcTrfase_prd"/>
</dbReference>
<organism evidence="2 3">
    <name type="scientific">Flexivirga caeni</name>
    <dbReference type="NCBI Taxonomy" id="2294115"/>
    <lineage>
        <taxon>Bacteria</taxon>
        <taxon>Bacillati</taxon>
        <taxon>Actinomycetota</taxon>
        <taxon>Actinomycetes</taxon>
        <taxon>Micrococcales</taxon>
        <taxon>Dermacoccaceae</taxon>
        <taxon>Flexivirga</taxon>
    </lineage>
</organism>
<dbReference type="OrthoDB" id="9797990at2"/>
<evidence type="ECO:0000259" key="1">
    <source>
        <dbReference type="PROSITE" id="PS51186"/>
    </source>
</evidence>
<proteinExistence type="predicted"/>